<name>A0A6A5HXS0_CAERE</name>
<evidence type="ECO:0000313" key="18">
    <source>
        <dbReference type="Proteomes" id="UP000483820"/>
    </source>
</evidence>
<dbReference type="EMBL" id="WUAV01000001">
    <property type="protein sequence ID" value="KAF1771357.1"/>
    <property type="molecule type" value="Genomic_DNA"/>
</dbReference>
<feature type="domain" description="ENPP1-3/EXOG-like endonuclease/phosphodiesterase" evidence="15">
    <location>
        <begin position="86"/>
        <end position="296"/>
    </location>
</feature>
<evidence type="ECO:0000256" key="6">
    <source>
        <dbReference type="ARBA" id="ARBA00022759"/>
    </source>
</evidence>
<dbReference type="AlphaFoldDB" id="A0A6A5HXS0"/>
<dbReference type="SMART" id="SM00892">
    <property type="entry name" value="Endonuclease_NS"/>
    <property type="match status" value="1"/>
</dbReference>
<keyword evidence="6 14" id="KW-0255">Endonuclease</keyword>
<evidence type="ECO:0000259" key="15">
    <source>
        <dbReference type="SMART" id="SM00477"/>
    </source>
</evidence>
<dbReference type="GO" id="GO:0000014">
    <property type="term" value="F:single-stranded DNA endodeoxyribonuclease activity"/>
    <property type="evidence" value="ECO:0007669"/>
    <property type="project" value="TreeGrafter"/>
</dbReference>
<dbReference type="GO" id="GO:0046872">
    <property type="term" value="F:metal ion binding"/>
    <property type="evidence" value="ECO:0007669"/>
    <property type="project" value="UniProtKB-KW"/>
</dbReference>
<keyword evidence="9" id="KW-0809">Transit peptide</keyword>
<dbReference type="InterPro" id="IPR040255">
    <property type="entry name" value="Non-specific_endonuclease"/>
</dbReference>
<keyword evidence="7 14" id="KW-0378">Hydrolase</keyword>
<keyword evidence="10" id="KW-0496">Mitochondrion</keyword>
<dbReference type="RefSeq" id="XP_053592510.1">
    <property type="nucleotide sequence ID" value="XM_053723865.1"/>
</dbReference>
<proteinExistence type="inferred from homology"/>
<comment type="similarity">
    <text evidence="3 14">Belongs to the DNA/RNA non-specific endonuclease family.</text>
</comment>
<comment type="cofactor">
    <cofactor evidence="1 14">
        <name>Mg(2+)</name>
        <dbReference type="ChEBI" id="CHEBI:18420"/>
    </cofactor>
</comment>
<sequence length="311" mass="34850">MLGKVTGTVAIAGIAFLAGKYSNDDVSLFRNGKMDTNVPMNQPILPVTTTGATIKPSELNADALGPSRSAEIMKHGYPGFTNVRTYEDFVLSYDYKTKTAHWVCEHLTPERLKHAEGVDRKLCEFKPDVTFPQKFLSQNTDYRASGFDRGHLAAAGNHRKSQLAVDQTFFLSNMSPQVGRGFNRDKWNDLEMHCRRVAKKMLNTHIITGPLYLPKLEENGKKYVKYQVIGENNVAVPTHFFKVALFEVSPGKYELESYILPNTVIEDTVEISKFHVPLDAVERSAGLELFTRIDPKAIVKINGVKKGGLLW</sequence>
<evidence type="ECO:0000256" key="1">
    <source>
        <dbReference type="ARBA" id="ARBA00001946"/>
    </source>
</evidence>
<dbReference type="Gene3D" id="3.40.570.10">
    <property type="entry name" value="Extracellular Endonuclease, subunit A"/>
    <property type="match status" value="1"/>
</dbReference>
<evidence type="ECO:0000256" key="12">
    <source>
        <dbReference type="PIRSR" id="PIRSR640255-1"/>
    </source>
</evidence>
<keyword evidence="8" id="KW-0460">Magnesium</keyword>
<dbReference type="GO" id="GO:0004521">
    <property type="term" value="F:RNA endonuclease activity"/>
    <property type="evidence" value="ECO:0007669"/>
    <property type="project" value="TreeGrafter"/>
</dbReference>
<evidence type="ECO:0000256" key="8">
    <source>
        <dbReference type="ARBA" id="ARBA00022842"/>
    </source>
</evidence>
<dbReference type="PROSITE" id="PS01070">
    <property type="entry name" value="NUCLEASE_NON_SPEC"/>
    <property type="match status" value="1"/>
</dbReference>
<keyword evidence="5 13" id="KW-0479">Metal-binding</keyword>
<dbReference type="FunFam" id="3.40.570.10:FF:000002">
    <property type="entry name" value="Endonuclease G, mitochondrial"/>
    <property type="match status" value="1"/>
</dbReference>
<comment type="caution">
    <text evidence="17">The sequence shown here is derived from an EMBL/GenBank/DDBJ whole genome shotgun (WGS) entry which is preliminary data.</text>
</comment>
<evidence type="ECO:0000256" key="14">
    <source>
        <dbReference type="RuleBase" id="RU366055"/>
    </source>
</evidence>
<dbReference type="SUPFAM" id="SSF54060">
    <property type="entry name" value="His-Me finger endonucleases"/>
    <property type="match status" value="1"/>
</dbReference>
<dbReference type="InterPro" id="IPR001604">
    <property type="entry name" value="Endo_G_ENPP1-like_dom"/>
</dbReference>
<dbReference type="KEGG" id="crq:GCK72_003183"/>
<keyword evidence="11" id="KW-1015">Disulfide bond</keyword>
<dbReference type="GO" id="GO:0005743">
    <property type="term" value="C:mitochondrial inner membrane"/>
    <property type="evidence" value="ECO:0007669"/>
    <property type="project" value="TreeGrafter"/>
</dbReference>
<dbReference type="InterPro" id="IPR044929">
    <property type="entry name" value="DNA/RNA_non-sp_Endonuclease_sf"/>
</dbReference>
<comment type="subcellular location">
    <subcellularLocation>
        <location evidence="2">Mitochondrion</location>
    </subcellularLocation>
</comment>
<dbReference type="PANTHER" id="PTHR13966:SF5">
    <property type="entry name" value="ENDONUCLEASE G, MITOCHONDRIAL"/>
    <property type="match status" value="1"/>
</dbReference>
<dbReference type="InterPro" id="IPR020821">
    <property type="entry name" value="ENPP1-3/EXOG-like_nuc-like"/>
</dbReference>
<dbReference type="GO" id="GO:0003676">
    <property type="term" value="F:nucleic acid binding"/>
    <property type="evidence" value="ECO:0007669"/>
    <property type="project" value="InterPro"/>
</dbReference>
<dbReference type="InterPro" id="IPR018524">
    <property type="entry name" value="DNA/RNA_endonuclease_AS"/>
</dbReference>
<dbReference type="SMART" id="SM00477">
    <property type="entry name" value="NUC"/>
    <property type="match status" value="1"/>
</dbReference>
<dbReference type="EC" id="3.1.30.-" evidence="14"/>
<reference evidence="17 18" key="1">
    <citation type="submission" date="2019-12" db="EMBL/GenBank/DDBJ databases">
        <title>Chromosome-level assembly of the Caenorhabditis remanei genome.</title>
        <authorList>
            <person name="Teterina A.A."/>
            <person name="Willis J.H."/>
            <person name="Phillips P.C."/>
        </authorList>
    </citation>
    <scope>NUCLEOTIDE SEQUENCE [LARGE SCALE GENOMIC DNA]</scope>
    <source>
        <strain evidence="17 18">PX506</strain>
        <tissue evidence="17">Whole organism</tissue>
    </source>
</reference>
<feature type="domain" description="DNA/RNA non-specific endonuclease/pyrophosphatase/phosphodiesterase" evidence="16">
    <location>
        <begin position="85"/>
        <end position="296"/>
    </location>
</feature>
<feature type="binding site" evidence="13">
    <location>
        <position position="183"/>
    </location>
    <ligand>
        <name>Mg(2+)</name>
        <dbReference type="ChEBI" id="CHEBI:18420"/>
        <note>catalytic</note>
    </ligand>
</feature>
<evidence type="ECO:0000256" key="5">
    <source>
        <dbReference type="ARBA" id="ARBA00022723"/>
    </source>
</evidence>
<feature type="active site" description="Proton acceptor" evidence="12">
    <location>
        <position position="151"/>
    </location>
</feature>
<gene>
    <name evidence="17" type="ORF">GCK72_003183</name>
</gene>
<evidence type="ECO:0000259" key="16">
    <source>
        <dbReference type="SMART" id="SM00892"/>
    </source>
</evidence>
<evidence type="ECO:0000313" key="17">
    <source>
        <dbReference type="EMBL" id="KAF1771357.1"/>
    </source>
</evidence>
<dbReference type="CTD" id="9811570"/>
<dbReference type="PANTHER" id="PTHR13966">
    <property type="entry name" value="ENDONUCLEASE RELATED"/>
    <property type="match status" value="1"/>
</dbReference>
<dbReference type="GO" id="GO:0006309">
    <property type="term" value="P:apoptotic DNA fragmentation"/>
    <property type="evidence" value="ECO:0007669"/>
    <property type="project" value="TreeGrafter"/>
</dbReference>
<evidence type="ECO:0000256" key="7">
    <source>
        <dbReference type="ARBA" id="ARBA00022801"/>
    </source>
</evidence>
<evidence type="ECO:0000256" key="3">
    <source>
        <dbReference type="ARBA" id="ARBA00010052"/>
    </source>
</evidence>
<dbReference type="Proteomes" id="UP000483820">
    <property type="component" value="Chromosome I"/>
</dbReference>
<evidence type="ECO:0000256" key="9">
    <source>
        <dbReference type="ARBA" id="ARBA00022946"/>
    </source>
</evidence>
<dbReference type="InterPro" id="IPR044925">
    <property type="entry name" value="His-Me_finger_sf"/>
</dbReference>
<evidence type="ECO:0000256" key="11">
    <source>
        <dbReference type="ARBA" id="ARBA00023157"/>
    </source>
</evidence>
<evidence type="ECO:0000256" key="13">
    <source>
        <dbReference type="PIRSR" id="PIRSR640255-2"/>
    </source>
</evidence>
<evidence type="ECO:0000256" key="4">
    <source>
        <dbReference type="ARBA" id="ARBA00022722"/>
    </source>
</evidence>
<evidence type="ECO:0000256" key="2">
    <source>
        <dbReference type="ARBA" id="ARBA00004173"/>
    </source>
</evidence>
<organism evidence="17 18">
    <name type="scientific">Caenorhabditis remanei</name>
    <name type="common">Caenorhabditis vulgaris</name>
    <dbReference type="NCBI Taxonomy" id="31234"/>
    <lineage>
        <taxon>Eukaryota</taxon>
        <taxon>Metazoa</taxon>
        <taxon>Ecdysozoa</taxon>
        <taxon>Nematoda</taxon>
        <taxon>Chromadorea</taxon>
        <taxon>Rhabditida</taxon>
        <taxon>Rhabditina</taxon>
        <taxon>Rhabditomorpha</taxon>
        <taxon>Rhabditoidea</taxon>
        <taxon>Rhabditidae</taxon>
        <taxon>Peloderinae</taxon>
        <taxon>Caenorhabditis</taxon>
    </lineage>
</organism>
<keyword evidence="4 14" id="KW-0540">Nuclease</keyword>
<accession>A0A6A5HXS0</accession>
<dbReference type="GO" id="GO:0005634">
    <property type="term" value="C:nucleus"/>
    <property type="evidence" value="ECO:0007669"/>
    <property type="project" value="TreeGrafter"/>
</dbReference>
<dbReference type="CDD" id="cd00091">
    <property type="entry name" value="NUC"/>
    <property type="match status" value="1"/>
</dbReference>
<evidence type="ECO:0000256" key="10">
    <source>
        <dbReference type="ARBA" id="ARBA00023128"/>
    </source>
</evidence>
<dbReference type="Pfam" id="PF01223">
    <property type="entry name" value="Endonuclease_NS"/>
    <property type="match status" value="1"/>
</dbReference>
<dbReference type="GeneID" id="9811570"/>
<protein>
    <recommendedName>
        <fullName evidence="14">Endonuclease</fullName>
        <ecNumber evidence="14">3.1.30.-</ecNumber>
    </recommendedName>
</protein>